<gene>
    <name evidence="5" type="ORF">FKR84_00875</name>
</gene>
<reference evidence="5 6" key="1">
    <citation type="submission" date="2019-06" db="EMBL/GenBank/DDBJ databases">
        <title>Flavibacter putida gen. nov., sp. nov., a novel marine bacterium of the family Flavobacteriaceae isolated from coastal seawater.</title>
        <authorList>
            <person name="Feng X."/>
        </authorList>
    </citation>
    <scope>NUCLEOTIDE SEQUENCE [LARGE SCALE GENOMIC DNA]</scope>
    <source>
        <strain evidence="5 6">PLHSN227</strain>
    </source>
</reference>
<dbReference type="Pfam" id="PF17973">
    <property type="entry name" value="bMG10"/>
    <property type="match status" value="1"/>
</dbReference>
<accession>A0A508A3X2</accession>
<evidence type="ECO:0008006" key="7">
    <source>
        <dbReference type="Google" id="ProtNLM"/>
    </source>
</evidence>
<dbReference type="Gene3D" id="2.60.40.3710">
    <property type="match status" value="1"/>
</dbReference>
<sequence length="1845" mass="208707">MRFYYFTLLFIISLIFTTCKDDDTQKTDNLYEYKDYISYHTNGRHSVAAPIKIKLNKQVAQYELSQEIPSNLIAISPEINGKLYIENGNTLLFQPKENLKPDTKYILSINLKEVYGNLPKGLEKYTFSFKTIAPNFKIETGNLQSYSKEKQYLFGEIETADVINLIQAKQLLIAKQDGKTLPISWGNNAATSTIFHFKIDSISRKKQKDQISLSWNGKPIGAEHKGKRNFKIAGQDNFKIVDIHSRLDEEVSLAINFSDPINPQQDFQGLVNIENQKNLRFEVDNNVLHVYPKKRVTGKLKVEVFSGLQNLQGATLQQNFSELIGFQELKPAVRMLSKGVILPASTNTPIHFETVNLRAVDVRIIKIYQDNILSLLQTSNLYNTYNIRRVGRKIAQKTIRLKNTNSFNTSNWQAHAINLSNFIKADPGAVYQVEISFRKNYSTYKCGNQDKNEQKPVVQTEKAYPNEQYREEQYWNNELYNWRQTPYNWQEKDNPCHASYYQEDRFARTNILGSDLGLLVKESNKNTYNVVTTNLLKGNREIGVKISLYDFQKQLIKKATTKQEGIAKVTTNRKAAFIIAKKGNNYAYADLDGGNALSLSKFDVSGQELRRGLKGFLYTERGVHRPGDSIHLTFVLNDKENPIPQEHPIQLSVTDARGRLVLEENLRETKTSRKAKNGFYYFPIATQKNDPTGNWEAKISVGGANFTKTLKVATVKPNRLKINIDFDQEILKAEETIEGSLSAKWLHGAPARNLKAAINVELSPAPSAFPNYQNYIFTDPVRSFESIENKFLETQLSESGKVNFQKNIPLNTKAPGMLQANFLTKVFEGGGDFSMDVISKKLAPYPYFVGLQTPKTEKYDSYNTEEDINFKVLSLNDEAKPAANRELKVYAYKIEWRWWWNRGKDNLSRYENAEVHRAIKKTEITTNANGKATFSLNIPEREAGRYLIRIVDEASGHATGKLTYFYEDWHKNPSDAQSESAKMLVFSADKKAYKVGEEAVITFPSGEGGNALISIENGSKVLSQQWVETKKGETQVKIPLSKEMAPNIYVNITLLQAHEQTKNDLPIRLYGVIPILVENPNTKLEPELQLPKSIKPEQNYSVKVSEKNNRAMTYTLAVVDEGLLDLTRFKTPDIHQAFYAREALGVKTFDIYDDVIGAFTGSVDNIYEIGGGDLAAGAKNRKADRFKPVVSYLGPFYLEAGKTATHKLYMPNYIGSVRAMVVAGNEEDTAYGNAEKTISVKKPLMVLTSLPRKLSPGEKVTLPVTVFAMEKKIKNVQVKVKTDAALKPLKETKQNIRFNEVGEQIVNFEFEVNSASKPQNIQVFASSAGEKAKSFVEIDVINPNPVTHKVQTKALKNEQEASFTFSPFGVSGSNSANLVVSTLPPINLEKRLDFLINYPHGCLEQIISGAFPQLYLNDLAEITYDKKQEIKENIESTLQKLNDYQLASGAFAYWPGGNSPDDWSTTYAGHFMLEAKQKGYVLPVSLLSNWLSHQKRKAQHWRNSYTSYNSSLNQAYRLYTLALAGQPALAAMNRLRESNEMNTAAKWRLAAAYAQNGKKDIANDLRSTTNINFDESKNNKFTYGSAFRNKAMALETLVLLEDKNQLELAQSLAKGLSSQKWYSTQETAYALLALSKMAVKQDEKAINVGYILNGKEFNAKSDKSLVSKKLHLKADENKLNLTNHNNQMVFVTLTQSGKLPVGKELQEQRNLQVKTQFVDAEGSKLNIKNLRQGTEITSKITITNTGLDAIKDVALTQLFPSGWEIVNTGFTNFGNEQNTNYTYKDIRDDRVSFYFDLDKKQTKTFRVKLNASYLGNYYLPGTQAEAMYDNNYFARNNGVWVKVIE</sequence>
<dbReference type="SMART" id="SM01419">
    <property type="entry name" value="Thiol-ester_cl"/>
    <property type="match status" value="1"/>
</dbReference>
<dbReference type="Pfam" id="PF17972">
    <property type="entry name" value="bMG5"/>
    <property type="match status" value="1"/>
</dbReference>
<evidence type="ECO:0000256" key="1">
    <source>
        <dbReference type="ARBA" id="ARBA00010556"/>
    </source>
</evidence>
<evidence type="ECO:0000259" key="4">
    <source>
        <dbReference type="SMART" id="SM01360"/>
    </source>
</evidence>
<dbReference type="CDD" id="cd02891">
    <property type="entry name" value="A2M_like"/>
    <property type="match status" value="1"/>
</dbReference>
<organism evidence="5 6">
    <name type="scientific">Haloflavibacter putidus</name>
    <dbReference type="NCBI Taxonomy" id="2576776"/>
    <lineage>
        <taxon>Bacteria</taxon>
        <taxon>Pseudomonadati</taxon>
        <taxon>Bacteroidota</taxon>
        <taxon>Flavobacteriia</taxon>
        <taxon>Flavobacteriales</taxon>
        <taxon>Flavobacteriaceae</taxon>
        <taxon>Haloflavibacter</taxon>
    </lineage>
</organism>
<dbReference type="InterPro" id="IPR051802">
    <property type="entry name" value="YfhM-like"/>
</dbReference>
<dbReference type="InterPro" id="IPR047565">
    <property type="entry name" value="Alpha-macroglob_thiol-ester_cl"/>
</dbReference>
<evidence type="ECO:0000313" key="5">
    <source>
        <dbReference type="EMBL" id="TQD40562.1"/>
    </source>
</evidence>
<dbReference type="Pfam" id="PF07703">
    <property type="entry name" value="A2M_BRD"/>
    <property type="match status" value="1"/>
</dbReference>
<dbReference type="InterPro" id="IPR041246">
    <property type="entry name" value="Bact_MG10"/>
</dbReference>
<dbReference type="SUPFAM" id="SSF48239">
    <property type="entry name" value="Terpenoid cyclases/Protein prenyltransferases"/>
    <property type="match status" value="1"/>
</dbReference>
<dbReference type="InterPro" id="IPR008930">
    <property type="entry name" value="Terpenoid_cyclase/PrenylTrfase"/>
</dbReference>
<dbReference type="Pfam" id="PF11974">
    <property type="entry name" value="bMG3"/>
    <property type="match status" value="1"/>
</dbReference>
<comment type="caution">
    <text evidence="5">The sequence shown here is derived from an EMBL/GenBank/DDBJ whole genome shotgun (WGS) entry which is preliminary data.</text>
</comment>
<dbReference type="InterPro" id="IPR021868">
    <property type="entry name" value="Alpha_2_Macroglob_MG3"/>
</dbReference>
<dbReference type="PANTHER" id="PTHR40094">
    <property type="entry name" value="ALPHA-2-MACROGLOBULIN HOMOLOG"/>
    <property type="match status" value="1"/>
</dbReference>
<dbReference type="EMBL" id="VIAR01000001">
    <property type="protein sequence ID" value="TQD40562.1"/>
    <property type="molecule type" value="Genomic_DNA"/>
</dbReference>
<dbReference type="Pfam" id="PF00207">
    <property type="entry name" value="A2M"/>
    <property type="match status" value="1"/>
</dbReference>
<dbReference type="InterPro" id="IPR041462">
    <property type="entry name" value="Bact_A2M_MG6"/>
</dbReference>
<dbReference type="OrthoDB" id="9767116at2"/>
<dbReference type="PANTHER" id="PTHR40094:SF1">
    <property type="entry name" value="UBIQUITIN DOMAIN-CONTAINING PROTEIN"/>
    <property type="match status" value="1"/>
</dbReference>
<dbReference type="Gene3D" id="1.50.10.20">
    <property type="match status" value="1"/>
</dbReference>
<dbReference type="InterPro" id="IPR002890">
    <property type="entry name" value="MG2"/>
</dbReference>
<keyword evidence="2" id="KW-0732">Signal</keyword>
<dbReference type="SMART" id="SM01359">
    <property type="entry name" value="A2M_N_2"/>
    <property type="match status" value="1"/>
</dbReference>
<protein>
    <recommendedName>
        <fullName evidence="7">Alpha-2-macroglobulin</fullName>
    </recommendedName>
</protein>
<dbReference type="InterPro" id="IPR011625">
    <property type="entry name" value="A2M_N_BRD"/>
</dbReference>
<feature type="domain" description="Alpha-2-macroglobulin bait region" evidence="3">
    <location>
        <begin position="984"/>
        <end position="1126"/>
    </location>
</feature>
<dbReference type="RefSeq" id="WP_141420294.1">
    <property type="nucleotide sequence ID" value="NZ_VIAR01000001.1"/>
</dbReference>
<dbReference type="Gene3D" id="2.60.40.1930">
    <property type="match status" value="1"/>
</dbReference>
<keyword evidence="6" id="KW-1185">Reference proteome</keyword>
<dbReference type="SMART" id="SM01360">
    <property type="entry name" value="A2M"/>
    <property type="match status" value="1"/>
</dbReference>
<dbReference type="Pfam" id="PF17962">
    <property type="entry name" value="bMG6"/>
    <property type="match status" value="1"/>
</dbReference>
<evidence type="ECO:0000259" key="3">
    <source>
        <dbReference type="SMART" id="SM01359"/>
    </source>
</evidence>
<proteinExistence type="inferred from homology"/>
<comment type="similarity">
    <text evidence="1">Belongs to the protease inhibitor I39 (alpha-2-macroglobulin) family. Bacterial alpha-2-macroglobulin subfamily.</text>
</comment>
<dbReference type="Pfam" id="PF01835">
    <property type="entry name" value="MG2"/>
    <property type="match status" value="1"/>
</dbReference>
<dbReference type="GO" id="GO:0004866">
    <property type="term" value="F:endopeptidase inhibitor activity"/>
    <property type="evidence" value="ECO:0007669"/>
    <property type="project" value="InterPro"/>
</dbReference>
<evidence type="ECO:0000256" key="2">
    <source>
        <dbReference type="ARBA" id="ARBA00022729"/>
    </source>
</evidence>
<dbReference type="Proteomes" id="UP000317169">
    <property type="component" value="Unassembled WGS sequence"/>
</dbReference>
<evidence type="ECO:0000313" key="6">
    <source>
        <dbReference type="Proteomes" id="UP000317169"/>
    </source>
</evidence>
<dbReference type="InterPro" id="IPR001599">
    <property type="entry name" value="Macroglobln_a2"/>
</dbReference>
<feature type="domain" description="Alpha-2-macroglobulin" evidence="4">
    <location>
        <begin position="1190"/>
        <end position="1280"/>
    </location>
</feature>
<name>A0A508A3X2_9FLAO</name>
<dbReference type="InterPro" id="IPR041203">
    <property type="entry name" value="Bact_A2M_MG5"/>
</dbReference>